<dbReference type="Pfam" id="PF12728">
    <property type="entry name" value="HTH_17"/>
    <property type="match status" value="1"/>
</dbReference>
<evidence type="ECO:0000313" key="2">
    <source>
        <dbReference type="Proteomes" id="UP000234498"/>
    </source>
</evidence>
<reference evidence="1 2" key="1">
    <citation type="submission" date="2017-03" db="EMBL/GenBank/DDBJ databases">
        <authorList>
            <person name="Afonso C.L."/>
            <person name="Miller P.J."/>
            <person name="Scott M.A."/>
            <person name="Spackman E."/>
            <person name="Goraichik I."/>
            <person name="Dimitrov K.M."/>
            <person name="Suarez D.L."/>
            <person name="Swayne D.E."/>
        </authorList>
    </citation>
    <scope>NUCLEOTIDE SEQUENCE [LARGE SCALE GENOMIC DNA]</scope>
    <source>
        <strain evidence="1 2">Mu101</strain>
    </source>
</reference>
<dbReference type="InterPro" id="IPR010093">
    <property type="entry name" value="SinI_DNA-bd"/>
</dbReference>
<dbReference type="OrthoDB" id="26212at2"/>
<dbReference type="NCBIfam" id="TIGR01764">
    <property type="entry name" value="excise"/>
    <property type="match status" value="1"/>
</dbReference>
<dbReference type="InterPro" id="IPR041657">
    <property type="entry name" value="HTH_17"/>
</dbReference>
<dbReference type="Proteomes" id="UP000234498">
    <property type="component" value="Unassembled WGS sequence"/>
</dbReference>
<proteinExistence type="predicted"/>
<gene>
    <name evidence="1" type="ORF">BLIN101_03045</name>
</gene>
<protein>
    <submittedName>
        <fullName evidence="1">DNA binding domain-containing protein, excisionase family</fullName>
    </submittedName>
</protein>
<dbReference type="SUPFAM" id="SSF46955">
    <property type="entry name" value="Putative DNA-binding domain"/>
    <property type="match status" value="1"/>
</dbReference>
<name>A0A2H1K6F0_BRELN</name>
<dbReference type="GeneID" id="303220131"/>
<sequence length="145" mass="15840">MSALASSERITISDQTVKDARDTVIPGGASLVLRLADGEEVELPTSIQQTLLHALKLIAQQGSVSIGQLPVELTSTVAADLLSISRPTLMKWVAEGRIGSYKKGSHTRFNRDEVLDLRQRNAAARRSAFEELRSLDEEHEGFLAD</sequence>
<organism evidence="1 2">
    <name type="scientific">Brevibacterium linens</name>
    <dbReference type="NCBI Taxonomy" id="1703"/>
    <lineage>
        <taxon>Bacteria</taxon>
        <taxon>Bacillati</taxon>
        <taxon>Actinomycetota</taxon>
        <taxon>Actinomycetes</taxon>
        <taxon>Micrococcales</taxon>
        <taxon>Brevibacteriaceae</taxon>
        <taxon>Brevibacterium</taxon>
    </lineage>
</organism>
<dbReference type="EMBL" id="FXZA01000026">
    <property type="protein sequence ID" value="SMX95266.1"/>
    <property type="molecule type" value="Genomic_DNA"/>
</dbReference>
<dbReference type="GO" id="GO:0003677">
    <property type="term" value="F:DNA binding"/>
    <property type="evidence" value="ECO:0007669"/>
    <property type="project" value="InterPro"/>
</dbReference>
<dbReference type="AlphaFoldDB" id="A0A2H1K6F0"/>
<dbReference type="InterPro" id="IPR009061">
    <property type="entry name" value="DNA-bd_dom_put_sf"/>
</dbReference>
<evidence type="ECO:0000313" key="1">
    <source>
        <dbReference type="EMBL" id="SMX95266.1"/>
    </source>
</evidence>
<accession>A0A2H1K6F0</accession>
<dbReference type="RefSeq" id="WP_101555654.1">
    <property type="nucleotide sequence ID" value="NZ_CP026734.1"/>
</dbReference>